<reference evidence="7 8" key="2">
    <citation type="submission" date="2017-10" db="EMBL/GenBank/DDBJ databases">
        <authorList>
            <person name="Banno H."/>
            <person name="Chua N.-H."/>
        </authorList>
    </citation>
    <scope>NUCLEOTIDE SEQUENCE [LARGE SCALE GENOMIC DNA]</scope>
    <source>
        <strain evidence="7 8">JK623</strain>
    </source>
</reference>
<protein>
    <recommendedName>
        <fullName evidence="4">Malonyl CoA-acyl carrier protein transacylase</fullName>
        <ecNumber evidence="4">2.3.1.39</ecNumber>
    </recommendedName>
</protein>
<gene>
    <name evidence="7" type="primary">fabD</name>
    <name evidence="7" type="ORF">CSX02_06590</name>
</gene>
<dbReference type="NCBIfam" id="TIGR00128">
    <property type="entry name" value="fabD"/>
    <property type="match status" value="1"/>
</dbReference>
<dbReference type="FunFam" id="3.30.70.250:FF:000001">
    <property type="entry name" value="Malonyl CoA-acyl carrier protein transacylase"/>
    <property type="match status" value="1"/>
</dbReference>
<organism evidence="7 8">
    <name type="scientific">Agathobacter ruminis</name>
    <dbReference type="NCBI Taxonomy" id="1712665"/>
    <lineage>
        <taxon>Bacteria</taxon>
        <taxon>Bacillati</taxon>
        <taxon>Bacillota</taxon>
        <taxon>Clostridia</taxon>
        <taxon>Lachnospirales</taxon>
        <taxon>Lachnospiraceae</taxon>
        <taxon>Agathobacter</taxon>
    </lineage>
</organism>
<evidence type="ECO:0000313" key="8">
    <source>
        <dbReference type="Proteomes" id="UP000224563"/>
    </source>
</evidence>
<dbReference type="InterPro" id="IPR016036">
    <property type="entry name" value="Malonyl_transacylase_ACP-bd"/>
</dbReference>
<dbReference type="Pfam" id="PF00698">
    <property type="entry name" value="Acyl_transf_1"/>
    <property type="match status" value="1"/>
</dbReference>
<dbReference type="Proteomes" id="UP000224563">
    <property type="component" value="Unassembled WGS sequence"/>
</dbReference>
<feature type="active site" evidence="5">
    <location>
        <position position="200"/>
    </location>
</feature>
<keyword evidence="8" id="KW-1185">Reference proteome</keyword>
<dbReference type="InterPro" id="IPR001227">
    <property type="entry name" value="Ac_transferase_dom_sf"/>
</dbReference>
<evidence type="ECO:0000256" key="1">
    <source>
        <dbReference type="ARBA" id="ARBA00022679"/>
    </source>
</evidence>
<evidence type="ECO:0000313" key="7">
    <source>
        <dbReference type="EMBL" id="PHU37666.1"/>
    </source>
</evidence>
<comment type="caution">
    <text evidence="7">The sequence shown here is derived from an EMBL/GenBank/DDBJ whole genome shotgun (WGS) entry which is preliminary data.</text>
</comment>
<dbReference type="GO" id="GO:0006633">
    <property type="term" value="P:fatty acid biosynthetic process"/>
    <property type="evidence" value="ECO:0007669"/>
    <property type="project" value="TreeGrafter"/>
</dbReference>
<accession>A0A2G3E308</accession>
<dbReference type="AlphaFoldDB" id="A0A2G3E308"/>
<dbReference type="InterPro" id="IPR014043">
    <property type="entry name" value="Acyl_transferase_dom"/>
</dbReference>
<keyword evidence="2 4" id="KW-0012">Acyltransferase</keyword>
<dbReference type="InterPro" id="IPR016035">
    <property type="entry name" value="Acyl_Trfase/lysoPLipase"/>
</dbReference>
<sequence length="319" mass="34981">MKTAFLYAGQGSQTVGMGKDFYDNYGSFRSFIDSCDVANPDLHLKEKMFEGPMEELSKTQNTQACMAAFAAATTQLLYENGIRPDVTCGLSLGEYGALYAANVFSAEEYVRLTAFRGRVMAEAANGIACAMSAIIGTQAEVVERVCREYTGPGYVTATNYNCPGQYVICGDEEAVTNAEALLKENGARRVVRIAVSGPFHTKFMAPAGEQLREYFAKMAFAKPQIPLLLNVTGDYYNEADDLKEILVQQVQSAVRMEAQIRKMLETGVERFIEIGPGSVLGGFVKKTARAMGMQVDIYSIDTMEDFVEMLDEIAGENNE</sequence>
<evidence type="ECO:0000259" key="6">
    <source>
        <dbReference type="SMART" id="SM00827"/>
    </source>
</evidence>
<dbReference type="PANTHER" id="PTHR42681:SF1">
    <property type="entry name" value="MALONYL-COA-ACYL CARRIER PROTEIN TRANSACYLASE, MITOCHONDRIAL"/>
    <property type="match status" value="1"/>
</dbReference>
<dbReference type="InterPro" id="IPR050858">
    <property type="entry name" value="Mal-CoA-ACP_Trans/PKS_FabD"/>
</dbReference>
<dbReference type="PIRSF" id="PIRSF000446">
    <property type="entry name" value="Mct"/>
    <property type="match status" value="1"/>
</dbReference>
<feature type="active site" evidence="5">
    <location>
        <position position="91"/>
    </location>
</feature>
<dbReference type="SUPFAM" id="SSF52151">
    <property type="entry name" value="FabD/lysophospholipase-like"/>
    <property type="match status" value="1"/>
</dbReference>
<dbReference type="SUPFAM" id="SSF55048">
    <property type="entry name" value="Probable ACP-binding domain of malonyl-CoA ACP transacylase"/>
    <property type="match status" value="1"/>
</dbReference>
<comment type="catalytic activity">
    <reaction evidence="3 4">
        <text>holo-[ACP] + malonyl-CoA = malonyl-[ACP] + CoA</text>
        <dbReference type="Rhea" id="RHEA:41792"/>
        <dbReference type="Rhea" id="RHEA-COMP:9623"/>
        <dbReference type="Rhea" id="RHEA-COMP:9685"/>
        <dbReference type="ChEBI" id="CHEBI:57287"/>
        <dbReference type="ChEBI" id="CHEBI:57384"/>
        <dbReference type="ChEBI" id="CHEBI:64479"/>
        <dbReference type="ChEBI" id="CHEBI:78449"/>
        <dbReference type="EC" id="2.3.1.39"/>
    </reaction>
</comment>
<evidence type="ECO:0000256" key="3">
    <source>
        <dbReference type="ARBA" id="ARBA00048462"/>
    </source>
</evidence>
<keyword evidence="1 4" id="KW-0808">Transferase</keyword>
<dbReference type="RefSeq" id="WP_099386079.1">
    <property type="nucleotide sequence ID" value="NZ_JANSWH010000019.1"/>
</dbReference>
<dbReference type="InterPro" id="IPR024925">
    <property type="entry name" value="Malonyl_CoA-ACP_transAc"/>
</dbReference>
<dbReference type="GO" id="GO:0004314">
    <property type="term" value="F:[acyl-carrier-protein] S-malonyltransferase activity"/>
    <property type="evidence" value="ECO:0007669"/>
    <property type="project" value="UniProtKB-EC"/>
</dbReference>
<feature type="domain" description="Malonyl-CoA:ACP transacylase (MAT)" evidence="6">
    <location>
        <begin position="6"/>
        <end position="295"/>
    </location>
</feature>
<dbReference type="GO" id="GO:0005829">
    <property type="term" value="C:cytosol"/>
    <property type="evidence" value="ECO:0007669"/>
    <property type="project" value="TreeGrafter"/>
</dbReference>
<name>A0A2G3E308_9FIRM</name>
<evidence type="ECO:0000256" key="4">
    <source>
        <dbReference type="PIRNR" id="PIRNR000446"/>
    </source>
</evidence>
<evidence type="ECO:0000256" key="5">
    <source>
        <dbReference type="PIRSR" id="PIRSR000446-1"/>
    </source>
</evidence>
<dbReference type="Gene3D" id="3.30.70.250">
    <property type="entry name" value="Malonyl-CoA ACP transacylase, ACP-binding"/>
    <property type="match status" value="1"/>
</dbReference>
<dbReference type="Gene3D" id="3.40.366.10">
    <property type="entry name" value="Malonyl-Coenzyme A Acyl Carrier Protein, domain 2"/>
    <property type="match status" value="1"/>
</dbReference>
<dbReference type="InterPro" id="IPR004410">
    <property type="entry name" value="Malonyl_CoA-ACP_transAc_FabD"/>
</dbReference>
<dbReference type="PANTHER" id="PTHR42681">
    <property type="entry name" value="MALONYL-COA-ACYL CARRIER PROTEIN TRANSACYLASE, MITOCHONDRIAL"/>
    <property type="match status" value="1"/>
</dbReference>
<proteinExistence type="inferred from homology"/>
<dbReference type="SMART" id="SM00827">
    <property type="entry name" value="PKS_AT"/>
    <property type="match status" value="1"/>
</dbReference>
<comment type="similarity">
    <text evidence="4">Belongs to the fabD family.</text>
</comment>
<evidence type="ECO:0000256" key="2">
    <source>
        <dbReference type="ARBA" id="ARBA00023315"/>
    </source>
</evidence>
<dbReference type="EMBL" id="PDYG01000032">
    <property type="protein sequence ID" value="PHU37666.1"/>
    <property type="molecule type" value="Genomic_DNA"/>
</dbReference>
<dbReference type="EC" id="2.3.1.39" evidence="4"/>
<reference evidence="7 8" key="1">
    <citation type="submission" date="2017-10" db="EMBL/GenBank/DDBJ databases">
        <title>Resolving the taxonomy of Roseburia spp., Eubacterium rectale and Agathobacter spp. through phylogenomic analysis.</title>
        <authorList>
            <person name="Sheridan P.O."/>
            <person name="Walker A.W."/>
            <person name="Duncan S.H."/>
            <person name="Scott K.P."/>
            <person name="Toole P.W.O."/>
            <person name="Luis P."/>
            <person name="Flint H.J."/>
        </authorList>
    </citation>
    <scope>NUCLEOTIDE SEQUENCE [LARGE SCALE GENOMIC DNA]</scope>
    <source>
        <strain evidence="7 8">JK623</strain>
    </source>
</reference>